<feature type="transmembrane region" description="Helical" evidence="1">
    <location>
        <begin position="92"/>
        <end position="116"/>
    </location>
</feature>
<organism evidence="2 3">
    <name type="scientific">Chitinophaga silvatica</name>
    <dbReference type="NCBI Taxonomy" id="2282649"/>
    <lineage>
        <taxon>Bacteria</taxon>
        <taxon>Pseudomonadati</taxon>
        <taxon>Bacteroidota</taxon>
        <taxon>Chitinophagia</taxon>
        <taxon>Chitinophagales</taxon>
        <taxon>Chitinophagaceae</taxon>
        <taxon>Chitinophaga</taxon>
    </lineage>
</organism>
<dbReference type="RefSeq" id="WP_116977959.1">
    <property type="nucleotide sequence ID" value="NZ_QPMM01000012.1"/>
</dbReference>
<keyword evidence="3" id="KW-1185">Reference proteome</keyword>
<keyword evidence="1" id="KW-0472">Membrane</keyword>
<feature type="transmembrane region" description="Helical" evidence="1">
    <location>
        <begin position="12"/>
        <end position="39"/>
    </location>
</feature>
<dbReference type="AlphaFoldDB" id="A0A3E1Y516"/>
<comment type="caution">
    <text evidence="2">The sequence shown here is derived from an EMBL/GenBank/DDBJ whole genome shotgun (WGS) entry which is preliminary data.</text>
</comment>
<name>A0A3E1Y516_9BACT</name>
<accession>A0A3E1Y516</accession>
<feature type="transmembrane region" description="Helical" evidence="1">
    <location>
        <begin position="136"/>
        <end position="156"/>
    </location>
</feature>
<sequence length="173" mass="20082">MSKRSLSQLAKAIFFFGIAILFMMYFTFYVNVFYSVWYYINNLNVRSYGEIITLGQLAITSIGTFGFGRLGIRMLDTERKYFEYPQAKRGPLKISGSILLMLLGLLILMSGVLIIYDHSFHINGEYTFSENWQTDFFVSLLLISLCFYLFFLAYKLRGSAFKKQKSEFLGELV</sequence>
<protein>
    <submittedName>
        <fullName evidence="2">Uncharacterized protein</fullName>
    </submittedName>
</protein>
<dbReference type="Proteomes" id="UP000260644">
    <property type="component" value="Unassembled WGS sequence"/>
</dbReference>
<evidence type="ECO:0000313" key="2">
    <source>
        <dbReference type="EMBL" id="RFS19771.1"/>
    </source>
</evidence>
<evidence type="ECO:0000313" key="3">
    <source>
        <dbReference type="Proteomes" id="UP000260644"/>
    </source>
</evidence>
<keyword evidence="1" id="KW-0812">Transmembrane</keyword>
<feature type="transmembrane region" description="Helical" evidence="1">
    <location>
        <begin position="51"/>
        <end position="72"/>
    </location>
</feature>
<dbReference type="EMBL" id="QPMM01000012">
    <property type="protein sequence ID" value="RFS19771.1"/>
    <property type="molecule type" value="Genomic_DNA"/>
</dbReference>
<evidence type="ECO:0000256" key="1">
    <source>
        <dbReference type="SAM" id="Phobius"/>
    </source>
</evidence>
<gene>
    <name evidence="2" type="ORF">DVR12_21995</name>
</gene>
<proteinExistence type="predicted"/>
<keyword evidence="1" id="KW-1133">Transmembrane helix</keyword>
<reference evidence="2 3" key="1">
    <citation type="submission" date="2018-07" db="EMBL/GenBank/DDBJ databases">
        <title>Chitinophaga K2CV101002-2 sp. nov., isolated from a monsoon evergreen broad-leaved forest soil.</title>
        <authorList>
            <person name="Lv Y."/>
        </authorList>
    </citation>
    <scope>NUCLEOTIDE SEQUENCE [LARGE SCALE GENOMIC DNA]</scope>
    <source>
        <strain evidence="2 3">GDMCC 1.1288</strain>
    </source>
</reference>